<dbReference type="GO" id="GO:0005576">
    <property type="term" value="C:extracellular region"/>
    <property type="evidence" value="ECO:0007669"/>
    <property type="project" value="UniProtKB-SubCell"/>
</dbReference>
<evidence type="ECO:0000259" key="9">
    <source>
        <dbReference type="Pfam" id="PF02369"/>
    </source>
</evidence>
<keyword evidence="7" id="KW-0472">Membrane</keyword>
<keyword evidence="5" id="KW-0964">Secreted</keyword>
<evidence type="ECO:0000313" key="11">
    <source>
        <dbReference type="Proteomes" id="UP000713479"/>
    </source>
</evidence>
<dbReference type="Pfam" id="PF02415">
    <property type="entry name" value="Chlam_PMP"/>
    <property type="match status" value="3"/>
</dbReference>
<protein>
    <recommendedName>
        <fullName evidence="9">Big-1 domain-containing protein</fullName>
    </recommendedName>
</protein>
<evidence type="ECO:0000256" key="5">
    <source>
        <dbReference type="ARBA" id="ARBA00022525"/>
    </source>
</evidence>
<evidence type="ECO:0000256" key="3">
    <source>
        <dbReference type="ARBA" id="ARBA00004613"/>
    </source>
</evidence>
<keyword evidence="6" id="KW-0732">Signal</keyword>
<dbReference type="AlphaFoldDB" id="A0A8T3VHT8"/>
<dbReference type="Pfam" id="PF02369">
    <property type="entry name" value="Big_1"/>
    <property type="match status" value="1"/>
</dbReference>
<evidence type="ECO:0000256" key="6">
    <source>
        <dbReference type="ARBA" id="ARBA00022729"/>
    </source>
</evidence>
<evidence type="ECO:0000256" key="1">
    <source>
        <dbReference type="ARBA" id="ARBA00004196"/>
    </source>
</evidence>
<sequence>MKKIFLFLIYLSCFMILISSVSASDLNSTDNPVEIAVDDSLISTDVSGSFDDLRNAIYSSNQIDLTGDVVNNGAKEIVINANRNITINGNGHTINANNNGRIFVVLPGGQLNLNNVKLINGRLPETLMTDFDGGAILNMGVLNIYNCQFNNNYARDGGAIAADREAKTTLSGQNTFYGNKVWQDGGAIANQFGSSLIITGKNTFDSNQAYFTGHAARSIDEGKGAAIMNAFASADNPGKKSYMYIEGETIFKNNVVNADGGAIFNHQAIANITGKNTFTNNKGMNQHAKGGAINNENATLYLSGDNIFQSNVAYRGGAIDNSLFGSVMTITGKNQFLDNTANMGGAISNQECIRLDIYGTNTFTNNKANYGAGANIGGAIYSYKSYLNIDANNIFSSNSAAGSGGAIYSANNNVMIKGTNSFSKNSAPTAGAILLLDSTRVDILGENVFDSNTATSTGGAIRANNVKELILNNHNYFSNNRATHSGGAIYMQNSVLNTQGGLYESNSAQYGGAIFLEKTAFAGNYNIFKNNYASKTGSDIESYQSSINSLEFNYWNSQNKVSQNNIHNYAVSNIKNWVVIDFTIPSEIKQNTNTEVLRFKNNNFGNLAGEMPMYGVQVTPNFNPQNVVITKNVGMSQYTGPLGQTAVSASSSNFAASKTVNVVEGKLKTSLNGNNIVLKEPVSSVNYEVTLTDANGKALSGKTVTITVNGAKNTKTTNGQGKASLTLTNLENGYYDIVSSYDGETNYYASSVTNCAICMFNNESNTNIVGKDFEMYYKDGSRYAVTVTGADNKPIASKDVKFIINGVVYTRQTDSEGKASIALNLDAGKLNITAVYPGDDKNEFAFTENTVTIKSTIEGNDIVKYFRNGTQYYAKFLDSKGNPLKNTDIKYNINGVLYTRTTDGKGYARMNINLNPGVYIITAMHPNGESHGNKITVLSILEGNDLTKYYRNDSQYYIKVLSDDGSPAKQGEIVKFNINGVFYERVVNENGSARMNINLNPGDYIITAEYKGLQYSNKIKVLPVLTGEDISMRYKDGTSYKAKLVDGQGKAIANHNVTFNINGVFYNRTTNSDGYASLNINLMPGEYIITAEHETARTSNRITIRQ</sequence>
<evidence type="ECO:0000256" key="8">
    <source>
        <dbReference type="ARBA" id="ARBA00023237"/>
    </source>
</evidence>
<evidence type="ECO:0000256" key="4">
    <source>
        <dbReference type="ARBA" id="ARBA00010116"/>
    </source>
</evidence>
<proteinExistence type="inferred from homology"/>
<dbReference type="Gene3D" id="2.60.40.10">
    <property type="entry name" value="Immunoglobulins"/>
    <property type="match status" value="2"/>
</dbReference>
<evidence type="ECO:0000256" key="2">
    <source>
        <dbReference type="ARBA" id="ARBA00004442"/>
    </source>
</evidence>
<dbReference type="InterPro" id="IPR011050">
    <property type="entry name" value="Pectin_lyase_fold/virulence"/>
</dbReference>
<comment type="similarity">
    <text evidence="4">Belongs to the intimin/invasin family.</text>
</comment>
<dbReference type="InterPro" id="IPR003368">
    <property type="entry name" value="POMP_repeat"/>
</dbReference>
<dbReference type="SUPFAM" id="SSF49373">
    <property type="entry name" value="Invasin/intimin cell-adhesion fragments"/>
    <property type="match status" value="1"/>
</dbReference>
<comment type="subcellular location">
    <subcellularLocation>
        <location evidence="1">Cell envelope</location>
    </subcellularLocation>
    <subcellularLocation>
        <location evidence="2">Cell outer membrane</location>
    </subcellularLocation>
    <subcellularLocation>
        <location evidence="3">Secreted</location>
    </subcellularLocation>
</comment>
<reference evidence="10" key="1">
    <citation type="submission" date="2019-04" db="EMBL/GenBank/DDBJ databases">
        <title>Evolution of Biomass-Degrading Anaerobic Consortia Revealed by Metagenomics.</title>
        <authorList>
            <person name="Peng X."/>
        </authorList>
    </citation>
    <scope>NUCLEOTIDE SEQUENCE</scope>
    <source>
        <strain evidence="10">SIG13</strain>
    </source>
</reference>
<feature type="domain" description="Big-1" evidence="9">
    <location>
        <begin position="683"/>
        <end position="746"/>
    </location>
</feature>
<gene>
    <name evidence="10" type="ORF">E7Z74_02585</name>
</gene>
<evidence type="ECO:0000256" key="7">
    <source>
        <dbReference type="ARBA" id="ARBA00023136"/>
    </source>
</evidence>
<dbReference type="InterPro" id="IPR008964">
    <property type="entry name" value="Invasin/intimin_cell_adhesion"/>
</dbReference>
<dbReference type="InterPro" id="IPR003344">
    <property type="entry name" value="Big_1_dom"/>
</dbReference>
<accession>A0A8T3VHT8</accession>
<keyword evidence="8" id="KW-0998">Cell outer membrane</keyword>
<organism evidence="10 11">
    <name type="scientific">Methanobrevibacter millerae</name>
    <dbReference type="NCBI Taxonomy" id="230361"/>
    <lineage>
        <taxon>Archaea</taxon>
        <taxon>Methanobacteriati</taxon>
        <taxon>Methanobacteriota</taxon>
        <taxon>Methanomada group</taxon>
        <taxon>Methanobacteria</taxon>
        <taxon>Methanobacteriales</taxon>
        <taxon>Methanobacteriaceae</taxon>
        <taxon>Methanobrevibacter</taxon>
    </lineage>
</organism>
<dbReference type="SUPFAM" id="SSF51126">
    <property type="entry name" value="Pectin lyase-like"/>
    <property type="match status" value="1"/>
</dbReference>
<name>A0A8T3VHT8_9EURY</name>
<evidence type="ECO:0000313" key="10">
    <source>
        <dbReference type="EMBL" id="MBE6510147.1"/>
    </source>
</evidence>
<dbReference type="InterPro" id="IPR013783">
    <property type="entry name" value="Ig-like_fold"/>
</dbReference>
<comment type="caution">
    <text evidence="10">The sequence shown here is derived from an EMBL/GenBank/DDBJ whole genome shotgun (WGS) entry which is preliminary data.</text>
</comment>
<dbReference type="Proteomes" id="UP000713479">
    <property type="component" value="Unassembled WGS sequence"/>
</dbReference>
<dbReference type="NCBIfam" id="TIGR01376">
    <property type="entry name" value="POMP_repeat"/>
    <property type="match status" value="3"/>
</dbReference>
<dbReference type="EMBL" id="SUTF01000003">
    <property type="protein sequence ID" value="MBE6510147.1"/>
    <property type="molecule type" value="Genomic_DNA"/>
</dbReference>